<evidence type="ECO:0000313" key="2">
    <source>
        <dbReference type="Proteomes" id="UP000234681"/>
    </source>
</evidence>
<proteinExistence type="predicted"/>
<organism evidence="1 2">
    <name type="scientific">Rattus norvegicus</name>
    <name type="common">Rat</name>
    <dbReference type="NCBI Taxonomy" id="10116"/>
    <lineage>
        <taxon>Eukaryota</taxon>
        <taxon>Metazoa</taxon>
        <taxon>Chordata</taxon>
        <taxon>Craniata</taxon>
        <taxon>Vertebrata</taxon>
        <taxon>Euteleostomi</taxon>
        <taxon>Mammalia</taxon>
        <taxon>Eutheria</taxon>
        <taxon>Euarchontoglires</taxon>
        <taxon>Glires</taxon>
        <taxon>Rodentia</taxon>
        <taxon>Myomorpha</taxon>
        <taxon>Muroidea</taxon>
        <taxon>Muridae</taxon>
        <taxon>Murinae</taxon>
        <taxon>Rattus</taxon>
    </lineage>
</organism>
<reference evidence="1 2" key="1">
    <citation type="submission" date="2005-07" db="EMBL/GenBank/DDBJ databases">
        <authorList>
            <person name="Mural R.J."/>
            <person name="Li P.W."/>
            <person name="Adams M.D."/>
            <person name="Amanatides P.G."/>
            <person name="Baden-Tillson H."/>
            <person name="Barnstead M."/>
            <person name="Chin S.H."/>
            <person name="Dew I."/>
            <person name="Evans C.A."/>
            <person name="Ferriera S."/>
            <person name="Flanigan M."/>
            <person name="Fosler C."/>
            <person name="Glodek A."/>
            <person name="Gu Z."/>
            <person name="Holt R.A."/>
            <person name="Jennings D."/>
            <person name="Kraft C.L."/>
            <person name="Lu F."/>
            <person name="Nguyen T."/>
            <person name="Nusskern D.R."/>
            <person name="Pfannkoch C.M."/>
            <person name="Sitter C."/>
            <person name="Sutton G.G."/>
            <person name="Venter J.C."/>
            <person name="Wang Z."/>
            <person name="Woodage T."/>
            <person name="Zheng X.H."/>
            <person name="Zhong F."/>
        </authorList>
    </citation>
    <scope>NUCLEOTIDE SEQUENCE [LARGE SCALE GENOMIC DNA]</scope>
    <source>
        <strain>BN</strain>
        <strain evidence="2">Sprague-Dawley</strain>
    </source>
</reference>
<dbReference type="Proteomes" id="UP000234681">
    <property type="component" value="Chromosome 15"/>
</dbReference>
<dbReference type="AlphaFoldDB" id="A6HUA6"/>
<evidence type="ECO:0000313" key="1">
    <source>
        <dbReference type="EMBL" id="EDM02469.1"/>
    </source>
</evidence>
<sequence>MVPSYSLGLRYKDASILLRIMTSSSCHRLCLLKTVSQDKKQTNLSLNCFGQVICHSKKLHV</sequence>
<accession>A6HUA6</accession>
<gene>
    <name evidence="1" type="ORF">rCG_36912</name>
</gene>
<protein>
    <submittedName>
        <fullName evidence="1">RCG36912</fullName>
    </submittedName>
</protein>
<name>A6HUA6_RAT</name>
<dbReference type="EMBL" id="CH473951">
    <property type="protein sequence ID" value="EDM02469.1"/>
    <property type="molecule type" value="Genomic_DNA"/>
</dbReference>